<feature type="compositionally biased region" description="Low complexity" evidence="1">
    <location>
        <begin position="87"/>
        <end position="100"/>
    </location>
</feature>
<feature type="region of interest" description="Disordered" evidence="1">
    <location>
        <begin position="72"/>
        <end position="100"/>
    </location>
</feature>
<evidence type="ECO:0000256" key="1">
    <source>
        <dbReference type="SAM" id="MobiDB-lite"/>
    </source>
</evidence>
<protein>
    <recommendedName>
        <fullName evidence="2">DUF4802 domain-containing protein</fullName>
    </recommendedName>
</protein>
<dbReference type="InParanoid" id="A0A7R8YLX7"/>
<sequence length="352" mass="38750">MDDMLFECKKNAIYVLNTNYAYGEFGRLNLFGAPTTINNVSCEAKNGKVEQRSSRNTPSNYSGDCLHRSSSATLVSSNHTTEVPHLSATERTTSTATTTSTRTIPKLFHYSPNQHSDHLLQNHIPNPHHSLHALPYDSQQQQQFPSSGVTSSTVAPATTTSSSSFSKKSSNLKSTIIAKKTKFWKYLEEEKWKKSTSVGNLTTTNCERNSDGSLMKNNGGMINNMSSTANNSNSSCNNNNNGRRNSRTSGDSGSQKSSTELYKEAAELLGLSCTLCDNCRCLDCQSRYFECDDSDSYSELSFLGDCFDTFDSHLQNTRNCQQYSVSNNTECQSIQSDNSSICSANSNHSDSP</sequence>
<evidence type="ECO:0000313" key="3">
    <source>
        <dbReference type="EMBL" id="CAD7077988.1"/>
    </source>
</evidence>
<proteinExistence type="predicted"/>
<feature type="region of interest" description="Disordered" evidence="1">
    <location>
        <begin position="112"/>
        <end position="171"/>
    </location>
</feature>
<gene>
    <name evidence="3" type="ORF">HERILL_LOCUS1284</name>
</gene>
<reference evidence="3 4" key="1">
    <citation type="submission" date="2020-11" db="EMBL/GenBank/DDBJ databases">
        <authorList>
            <person name="Wallbank WR R."/>
            <person name="Pardo Diaz C."/>
            <person name="Kozak K."/>
            <person name="Martin S."/>
            <person name="Jiggins C."/>
            <person name="Moest M."/>
            <person name="Warren A I."/>
            <person name="Generalovic N T."/>
            <person name="Byers J.R.P. K."/>
            <person name="Montejo-Kovacevich G."/>
            <person name="Yen C E."/>
        </authorList>
    </citation>
    <scope>NUCLEOTIDE SEQUENCE [LARGE SCALE GENOMIC DNA]</scope>
</reference>
<accession>A0A7R8YLX7</accession>
<name>A0A7R8YLX7_HERIL</name>
<dbReference type="InterPro" id="IPR032061">
    <property type="entry name" value="DUF4802"/>
</dbReference>
<feature type="region of interest" description="Disordered" evidence="1">
    <location>
        <begin position="208"/>
        <end position="257"/>
    </location>
</feature>
<dbReference type="EMBL" id="LR899009">
    <property type="protein sequence ID" value="CAD7077988.1"/>
    <property type="molecule type" value="Genomic_DNA"/>
</dbReference>
<organism evidence="3 4">
    <name type="scientific">Hermetia illucens</name>
    <name type="common">Black soldier fly</name>
    <dbReference type="NCBI Taxonomy" id="343691"/>
    <lineage>
        <taxon>Eukaryota</taxon>
        <taxon>Metazoa</taxon>
        <taxon>Ecdysozoa</taxon>
        <taxon>Arthropoda</taxon>
        <taxon>Hexapoda</taxon>
        <taxon>Insecta</taxon>
        <taxon>Pterygota</taxon>
        <taxon>Neoptera</taxon>
        <taxon>Endopterygota</taxon>
        <taxon>Diptera</taxon>
        <taxon>Brachycera</taxon>
        <taxon>Stratiomyomorpha</taxon>
        <taxon>Stratiomyidae</taxon>
        <taxon>Hermetiinae</taxon>
        <taxon>Hermetia</taxon>
    </lineage>
</organism>
<feature type="compositionally biased region" description="Low complexity" evidence="1">
    <location>
        <begin position="145"/>
        <end position="169"/>
    </location>
</feature>
<keyword evidence="4" id="KW-1185">Reference proteome</keyword>
<dbReference type="OrthoDB" id="6781345at2759"/>
<feature type="domain" description="DUF4802" evidence="2">
    <location>
        <begin position="256"/>
        <end position="306"/>
    </location>
</feature>
<feature type="compositionally biased region" description="Polar residues" evidence="1">
    <location>
        <begin position="72"/>
        <end position="81"/>
    </location>
</feature>
<evidence type="ECO:0000259" key="2">
    <source>
        <dbReference type="Pfam" id="PF16060"/>
    </source>
</evidence>
<feature type="compositionally biased region" description="Low complexity" evidence="1">
    <location>
        <begin position="223"/>
        <end position="254"/>
    </location>
</feature>
<evidence type="ECO:0000313" key="4">
    <source>
        <dbReference type="Proteomes" id="UP000594454"/>
    </source>
</evidence>
<dbReference type="Proteomes" id="UP000594454">
    <property type="component" value="Chromosome 1"/>
</dbReference>
<dbReference type="Pfam" id="PF16060">
    <property type="entry name" value="DUF4802"/>
    <property type="match status" value="1"/>
</dbReference>
<dbReference type="AlphaFoldDB" id="A0A7R8YLX7"/>